<dbReference type="PROSITE" id="PS50179">
    <property type="entry name" value="VHS"/>
    <property type="match status" value="1"/>
</dbReference>
<dbReference type="FunCoup" id="A0A067M2I1">
    <property type="interactions" value="202"/>
</dbReference>
<dbReference type="GO" id="GO:0010008">
    <property type="term" value="C:endosome membrane"/>
    <property type="evidence" value="ECO:0007669"/>
    <property type="project" value="UniProtKB-SubCell"/>
</dbReference>
<evidence type="ECO:0000256" key="5">
    <source>
        <dbReference type="ARBA" id="ARBA00018978"/>
    </source>
</evidence>
<protein>
    <recommendedName>
        <fullName evidence="4">Class E vacuolar protein-sorting machinery protein HSE1</fullName>
    </recommendedName>
    <alternativeName>
        <fullName evidence="5">Class E vacuolar protein-sorting machinery protein hse1</fullName>
    </alternativeName>
</protein>
<dbReference type="HOGENOM" id="CLU_010104_2_1_1"/>
<dbReference type="InterPro" id="IPR004152">
    <property type="entry name" value="GAT_dom"/>
</dbReference>
<feature type="region of interest" description="Disordered" evidence="12">
    <location>
        <begin position="149"/>
        <end position="168"/>
    </location>
</feature>
<evidence type="ECO:0000256" key="7">
    <source>
        <dbReference type="ARBA" id="ARBA00022448"/>
    </source>
</evidence>
<dbReference type="SUPFAM" id="SSF48464">
    <property type="entry name" value="ENTH/VHS domain"/>
    <property type="match status" value="1"/>
</dbReference>
<evidence type="ECO:0000259" key="14">
    <source>
        <dbReference type="PROSITE" id="PS50179"/>
    </source>
</evidence>
<evidence type="ECO:0000256" key="6">
    <source>
        <dbReference type="ARBA" id="ARBA00022443"/>
    </source>
</evidence>
<dbReference type="PROSITE" id="PS50330">
    <property type="entry name" value="UIM"/>
    <property type="match status" value="1"/>
</dbReference>
<dbReference type="Pfam" id="PF00018">
    <property type="entry name" value="SH3_1"/>
    <property type="match status" value="1"/>
</dbReference>
<feature type="domain" description="SH3" evidence="13">
    <location>
        <begin position="259"/>
        <end position="318"/>
    </location>
</feature>
<feature type="region of interest" description="Disordered" evidence="12">
    <location>
        <begin position="194"/>
        <end position="253"/>
    </location>
</feature>
<keyword evidence="10" id="KW-0472">Membrane</keyword>
<dbReference type="CDD" id="cd16978">
    <property type="entry name" value="VHS_HSE1"/>
    <property type="match status" value="1"/>
</dbReference>
<evidence type="ECO:0000256" key="2">
    <source>
        <dbReference type="ARBA" id="ARBA00004125"/>
    </source>
</evidence>
<accession>A0A067M2I1</accession>
<dbReference type="InterPro" id="IPR003903">
    <property type="entry name" value="UIM_dom"/>
</dbReference>
<name>A0A067M2I1_BOTB1</name>
<dbReference type="PANTHER" id="PTHR45929:SF3">
    <property type="entry name" value="JAK PATHWAY SIGNAL TRANSDUCTION ADAPTOR MOLECULE"/>
    <property type="match status" value="1"/>
</dbReference>
<evidence type="ECO:0000313" key="15">
    <source>
        <dbReference type="EMBL" id="KDQ09769.1"/>
    </source>
</evidence>
<keyword evidence="6 11" id="KW-0728">SH3 domain</keyword>
<evidence type="ECO:0000256" key="4">
    <source>
        <dbReference type="ARBA" id="ARBA00017923"/>
    </source>
</evidence>
<dbReference type="CDD" id="cd11805">
    <property type="entry name" value="SH3_GRB2_like_C"/>
    <property type="match status" value="1"/>
</dbReference>
<comment type="similarity">
    <text evidence="3">Belongs to the STAM family.</text>
</comment>
<dbReference type="InterPro" id="IPR050670">
    <property type="entry name" value="STAM"/>
</dbReference>
<dbReference type="SMART" id="SM00326">
    <property type="entry name" value="SH3"/>
    <property type="match status" value="1"/>
</dbReference>
<reference evidence="16" key="1">
    <citation type="journal article" date="2014" name="Proc. Natl. Acad. Sci. U.S.A.">
        <title>Extensive sampling of basidiomycete genomes demonstrates inadequacy of the white-rot/brown-rot paradigm for wood decay fungi.</title>
        <authorList>
            <person name="Riley R."/>
            <person name="Salamov A.A."/>
            <person name="Brown D.W."/>
            <person name="Nagy L.G."/>
            <person name="Floudas D."/>
            <person name="Held B.W."/>
            <person name="Levasseur A."/>
            <person name="Lombard V."/>
            <person name="Morin E."/>
            <person name="Otillar R."/>
            <person name="Lindquist E.A."/>
            <person name="Sun H."/>
            <person name="LaButti K.M."/>
            <person name="Schmutz J."/>
            <person name="Jabbour D."/>
            <person name="Luo H."/>
            <person name="Baker S.E."/>
            <person name="Pisabarro A.G."/>
            <person name="Walton J.D."/>
            <person name="Blanchette R.A."/>
            <person name="Henrissat B."/>
            <person name="Martin F."/>
            <person name="Cullen D."/>
            <person name="Hibbett D.S."/>
            <person name="Grigoriev I.V."/>
        </authorList>
    </citation>
    <scope>NUCLEOTIDE SEQUENCE [LARGE SCALE GENOMIC DNA]</scope>
    <source>
        <strain evidence="16">FD-172 SS1</strain>
    </source>
</reference>
<keyword evidence="16" id="KW-1185">Reference proteome</keyword>
<dbReference type="GO" id="GO:0043328">
    <property type="term" value="P:protein transport to vacuole involved in ubiquitin-dependent protein catabolic process via the multivesicular body sorting pathway"/>
    <property type="evidence" value="ECO:0007669"/>
    <property type="project" value="TreeGrafter"/>
</dbReference>
<dbReference type="Pfam" id="PF00790">
    <property type="entry name" value="VHS"/>
    <property type="match status" value="1"/>
</dbReference>
<keyword evidence="7" id="KW-0813">Transport</keyword>
<dbReference type="Pfam" id="PF03127">
    <property type="entry name" value="GAT"/>
    <property type="match status" value="1"/>
</dbReference>
<dbReference type="GO" id="GO:0043130">
    <property type="term" value="F:ubiquitin binding"/>
    <property type="evidence" value="ECO:0007669"/>
    <property type="project" value="InterPro"/>
</dbReference>
<dbReference type="Gene3D" id="2.30.30.40">
    <property type="entry name" value="SH3 Domains"/>
    <property type="match status" value="1"/>
</dbReference>
<dbReference type="FunFam" id="2.30.30.40:FF:000072">
    <property type="entry name" value="Unconventional Myosin IB"/>
    <property type="match status" value="1"/>
</dbReference>
<evidence type="ECO:0000256" key="8">
    <source>
        <dbReference type="ARBA" id="ARBA00022753"/>
    </source>
</evidence>
<feature type="domain" description="VHS" evidence="14">
    <location>
        <begin position="16"/>
        <end position="146"/>
    </location>
</feature>
<evidence type="ECO:0000256" key="10">
    <source>
        <dbReference type="ARBA" id="ARBA00023136"/>
    </source>
</evidence>
<dbReference type="STRING" id="930990.A0A067M2I1"/>
<evidence type="ECO:0000256" key="3">
    <source>
        <dbReference type="ARBA" id="ARBA00009666"/>
    </source>
</evidence>
<dbReference type="EMBL" id="KL198074">
    <property type="protein sequence ID" value="KDQ09769.1"/>
    <property type="molecule type" value="Genomic_DNA"/>
</dbReference>
<evidence type="ECO:0000256" key="9">
    <source>
        <dbReference type="ARBA" id="ARBA00022927"/>
    </source>
</evidence>
<dbReference type="CDD" id="cd21386">
    <property type="entry name" value="GAT_Hse1"/>
    <property type="match status" value="1"/>
</dbReference>
<dbReference type="Proteomes" id="UP000027195">
    <property type="component" value="Unassembled WGS sequence"/>
</dbReference>
<dbReference type="GO" id="GO:0033565">
    <property type="term" value="C:ESCRT-0 complex"/>
    <property type="evidence" value="ECO:0007669"/>
    <property type="project" value="TreeGrafter"/>
</dbReference>
<evidence type="ECO:0000256" key="11">
    <source>
        <dbReference type="PROSITE-ProRule" id="PRU00192"/>
    </source>
</evidence>
<comment type="subcellular location">
    <subcellularLocation>
        <location evidence="2">Endosome membrane</location>
        <topology evidence="2">Peripheral membrane protein</topology>
        <orientation evidence="2">Cytoplasmic side</orientation>
    </subcellularLocation>
</comment>
<dbReference type="Gene3D" id="1.25.40.90">
    <property type="match status" value="1"/>
</dbReference>
<dbReference type="PANTHER" id="PTHR45929">
    <property type="entry name" value="JAK PATHWAY SIGNAL TRANSDUCTION ADAPTOR MOLECULE"/>
    <property type="match status" value="1"/>
</dbReference>
<comment type="function">
    <text evidence="1">Component of the ESCRT-0 complex which is the sorting receptor for ubiquitinated cargo proteins at the multivesicular body (MVB).</text>
</comment>
<evidence type="ECO:0000256" key="12">
    <source>
        <dbReference type="SAM" id="MobiDB-lite"/>
    </source>
</evidence>
<dbReference type="InterPro" id="IPR036028">
    <property type="entry name" value="SH3-like_dom_sf"/>
</dbReference>
<feature type="compositionally biased region" description="Low complexity" evidence="12">
    <location>
        <begin position="194"/>
        <end position="227"/>
    </location>
</feature>
<dbReference type="InterPro" id="IPR002014">
    <property type="entry name" value="VHS_dom"/>
</dbReference>
<sequence length="434" mass="48195">MFGGAQNPYDEIVAKTTDENLTSENWELILNLCDKVQDEGEQGARNVVAAVLKRLAHRNANVQLYALALAESLSKNCGKELHRELASRSFTQGLEKIITDRNTHEKVKRRTLYLIRMWASDFEHDPDLGLMEECYDGLKAKNYKFDDTIEDAPAPSASEEAQRREEEELMRVLELSKRDKGGRSNWVDYNGSVPSAGASSTASSSVSVSAQPPTTSASPAAAPGRSTQSLTSTTSEAHALPPLPPAHETSRSAAAPNLTTVSRVRALHAFQPSEPGELPFEKGDIIKVVDRGYKDWWRGQLKGRTGIFPVNYVEPLPDLTPSDFAREAEQEAAVFAEAANIDKLLKMLRSIDPAKDNLADNEEIQELYRSSMTLRPKIVKLIDKYSQKRAELVSMNENFVKARRVFDQMMEESLAKHNPGGTASFTRVSSLRML</sequence>
<gene>
    <name evidence="15" type="ORF">BOTBODRAFT_116712</name>
</gene>
<dbReference type="OrthoDB" id="10255964at2759"/>
<dbReference type="PROSITE" id="PS50002">
    <property type="entry name" value="SH3"/>
    <property type="match status" value="1"/>
</dbReference>
<evidence type="ECO:0000259" key="13">
    <source>
        <dbReference type="PROSITE" id="PS50002"/>
    </source>
</evidence>
<evidence type="ECO:0000256" key="1">
    <source>
        <dbReference type="ARBA" id="ARBA00002654"/>
    </source>
</evidence>
<dbReference type="SMART" id="SM00288">
    <property type="entry name" value="VHS"/>
    <property type="match status" value="1"/>
</dbReference>
<dbReference type="InterPro" id="IPR008942">
    <property type="entry name" value="ENTH_VHS"/>
</dbReference>
<dbReference type="AlphaFoldDB" id="A0A067M2I1"/>
<keyword evidence="8" id="KW-0967">Endosome</keyword>
<keyword evidence="9" id="KW-0653">Protein transport</keyword>
<evidence type="ECO:0000313" key="16">
    <source>
        <dbReference type="Proteomes" id="UP000027195"/>
    </source>
</evidence>
<dbReference type="InterPro" id="IPR001452">
    <property type="entry name" value="SH3_domain"/>
</dbReference>
<dbReference type="SUPFAM" id="SSF89009">
    <property type="entry name" value="GAT-like domain"/>
    <property type="match status" value="1"/>
</dbReference>
<dbReference type="SUPFAM" id="SSF50044">
    <property type="entry name" value="SH3-domain"/>
    <property type="match status" value="1"/>
</dbReference>
<dbReference type="GO" id="GO:0035091">
    <property type="term" value="F:phosphatidylinositol binding"/>
    <property type="evidence" value="ECO:0007669"/>
    <property type="project" value="InterPro"/>
</dbReference>
<organism evidence="15 16">
    <name type="scientific">Botryobasidium botryosum (strain FD-172 SS1)</name>
    <dbReference type="NCBI Taxonomy" id="930990"/>
    <lineage>
        <taxon>Eukaryota</taxon>
        <taxon>Fungi</taxon>
        <taxon>Dikarya</taxon>
        <taxon>Basidiomycota</taxon>
        <taxon>Agaricomycotina</taxon>
        <taxon>Agaricomycetes</taxon>
        <taxon>Cantharellales</taxon>
        <taxon>Botryobasidiaceae</taxon>
        <taxon>Botryobasidium</taxon>
    </lineage>
</organism>
<proteinExistence type="inferred from homology"/>
<dbReference type="Gene3D" id="1.20.5.1940">
    <property type="match status" value="1"/>
</dbReference>
<dbReference type="InParanoid" id="A0A067M2I1"/>
<dbReference type="PRINTS" id="PR00452">
    <property type="entry name" value="SH3DOMAIN"/>
</dbReference>